<reference evidence="2 3" key="1">
    <citation type="journal article" date="2012" name="PLoS Pathog.">
        <title>Diverse lifestyles and strategies of plant pathogenesis encoded in the genomes of eighteen Dothideomycetes fungi.</title>
        <authorList>
            <person name="Ohm R.A."/>
            <person name="Feau N."/>
            <person name="Henrissat B."/>
            <person name="Schoch C.L."/>
            <person name="Horwitz B.A."/>
            <person name="Barry K.W."/>
            <person name="Condon B.J."/>
            <person name="Copeland A.C."/>
            <person name="Dhillon B."/>
            <person name="Glaser F."/>
            <person name="Hesse C.N."/>
            <person name="Kosti I."/>
            <person name="LaButti K."/>
            <person name="Lindquist E.A."/>
            <person name="Lucas S."/>
            <person name="Salamov A.A."/>
            <person name="Bradshaw R.E."/>
            <person name="Ciuffetti L."/>
            <person name="Hamelin R.C."/>
            <person name="Kema G.H.J."/>
            <person name="Lawrence C."/>
            <person name="Scott J.A."/>
            <person name="Spatafora J.W."/>
            <person name="Turgeon B.G."/>
            <person name="de Wit P.J.G.M."/>
            <person name="Zhong S."/>
            <person name="Goodwin S.B."/>
            <person name="Grigoriev I.V."/>
        </authorList>
    </citation>
    <scope>NUCLEOTIDE SEQUENCE [LARGE SCALE GENOMIC DNA]</scope>
    <source>
        <strain evidence="2 3">CIRAD86</strain>
    </source>
</reference>
<sequence length="442" mass="48767">MNNAGVNGSAAMEREGDGSASDSSSKTRRRPGEALPAAVRCPENQLVNGWVAALLVKAEVEANGNGNGNGNGSGSGSGRGYTKAIQREQDHDSQFTMHFHTAQTPLALAAVLFAPSPSPSPSTSNWASQVRHPYACHLLRHIIFSSHRGQDRGRQASLCLSTDPSSSPNRHHAELYFALNNAHPLHTKSLNRLCIRSLDGPWEGEGGGRRGRRKAEGGRRKAEGGRRKAEGGRRKAEGGRTSATLRSAPMAGRARAPPFHRSLYRHASPAQPNPTQPRQPFHHRPCTALRLIMLLPLITLCFLVSPEFEELHACHLVRPSTFLRRARLPTARHLVQNYRHTEESASPTQPWKRVAVPPLKHSRPKHKPPRHLHNSSCRPCMIDPQTLTCAKWHTLYQSRFESPRVPQPQTVLQTLRTSSSMIASVVINSEQSAVHKNRQEKP</sequence>
<evidence type="ECO:0000313" key="2">
    <source>
        <dbReference type="EMBL" id="EME84589.1"/>
    </source>
</evidence>
<evidence type="ECO:0000313" key="3">
    <source>
        <dbReference type="Proteomes" id="UP000016932"/>
    </source>
</evidence>
<dbReference type="AlphaFoldDB" id="M3A096"/>
<feature type="compositionally biased region" description="Basic and acidic residues" evidence="1">
    <location>
        <begin position="214"/>
        <end position="238"/>
    </location>
</feature>
<accession>M3A096</accession>
<protein>
    <submittedName>
        <fullName evidence="2">Uncharacterized protein</fullName>
    </submittedName>
</protein>
<dbReference type="HOGENOM" id="CLU_619829_0_0_1"/>
<proteinExistence type="predicted"/>
<name>M3A096_PSEFD</name>
<dbReference type="VEuPathDB" id="FungiDB:MYCFIDRAFT_173549"/>
<dbReference type="KEGG" id="pfj:MYCFIDRAFT_173549"/>
<organism evidence="2 3">
    <name type="scientific">Pseudocercospora fijiensis (strain CIRAD86)</name>
    <name type="common">Black leaf streak disease fungus</name>
    <name type="synonym">Mycosphaerella fijiensis</name>
    <dbReference type="NCBI Taxonomy" id="383855"/>
    <lineage>
        <taxon>Eukaryota</taxon>
        <taxon>Fungi</taxon>
        <taxon>Dikarya</taxon>
        <taxon>Ascomycota</taxon>
        <taxon>Pezizomycotina</taxon>
        <taxon>Dothideomycetes</taxon>
        <taxon>Dothideomycetidae</taxon>
        <taxon>Mycosphaerellales</taxon>
        <taxon>Mycosphaerellaceae</taxon>
        <taxon>Pseudocercospora</taxon>
    </lineage>
</organism>
<feature type="region of interest" description="Disordered" evidence="1">
    <location>
        <begin position="201"/>
        <end position="254"/>
    </location>
</feature>
<gene>
    <name evidence="2" type="ORF">MYCFIDRAFT_173549</name>
</gene>
<feature type="region of interest" description="Disordered" evidence="1">
    <location>
        <begin position="1"/>
        <end position="37"/>
    </location>
</feature>
<evidence type="ECO:0000256" key="1">
    <source>
        <dbReference type="SAM" id="MobiDB-lite"/>
    </source>
</evidence>
<dbReference type="GeneID" id="19333012"/>
<dbReference type="EMBL" id="KB446557">
    <property type="protein sequence ID" value="EME84589.1"/>
    <property type="molecule type" value="Genomic_DNA"/>
</dbReference>
<keyword evidence="3" id="KW-1185">Reference proteome</keyword>
<dbReference type="RefSeq" id="XP_007925213.1">
    <property type="nucleotide sequence ID" value="XM_007927022.1"/>
</dbReference>
<dbReference type="Proteomes" id="UP000016932">
    <property type="component" value="Unassembled WGS sequence"/>
</dbReference>